<comment type="similarity">
    <text evidence="3 9">Belongs to the class I-like SAM-binding methyltransferase superfamily. TPMT family.</text>
</comment>
<evidence type="ECO:0000256" key="2">
    <source>
        <dbReference type="ARBA" id="ARBA00004496"/>
    </source>
</evidence>
<evidence type="ECO:0000256" key="5">
    <source>
        <dbReference type="ARBA" id="ARBA00022490"/>
    </source>
</evidence>
<dbReference type="RefSeq" id="WP_065836007.1">
    <property type="nucleotide sequence ID" value="NZ_LGSI01000068.1"/>
</dbReference>
<evidence type="ECO:0000256" key="3">
    <source>
        <dbReference type="ARBA" id="ARBA00008145"/>
    </source>
</evidence>
<sequence length="229" mass="25858">MTGRDNNLWLELWRKRTTDFHQIAVNPLLSRFWPALGLEPGCLVFVPLCGKSLDMLWLAEQGHEVIGVELSPLATRAFFRENQLHPTRTQEGQFTRWQHGRISILCGDYFALTSADLGDIDTVYDRAALTALPMELRQRYVTHLRRIVPASANVFLLTIEDAEASDTLQQAMGVDQELAALYRADFEINLAHVESLFENDPQAPQTAPTRAEYKVYQLTGKSVVDAAKT</sequence>
<evidence type="ECO:0000313" key="11">
    <source>
        <dbReference type="Proteomes" id="UP000093104"/>
    </source>
</evidence>
<keyword evidence="8 9" id="KW-0949">S-adenosyl-L-methionine</keyword>
<dbReference type="SUPFAM" id="SSF53335">
    <property type="entry name" value="S-adenosyl-L-methionine-dependent methyltransferases"/>
    <property type="match status" value="1"/>
</dbReference>
<feature type="binding site" evidence="9">
    <location>
        <position position="48"/>
    </location>
    <ligand>
        <name>S-adenosyl-L-methionine</name>
        <dbReference type="ChEBI" id="CHEBI:59789"/>
    </ligand>
</feature>
<dbReference type="PATRIC" id="fig|317.243.peg.514"/>
<dbReference type="AlphaFoldDB" id="A0A1C7Z246"/>
<comment type="catalytic activity">
    <reaction evidence="1 9">
        <text>S-adenosyl-L-methionine + a thiopurine = S-adenosyl-L-homocysteine + a thiopurine S-methylether.</text>
        <dbReference type="EC" id="2.1.1.67"/>
    </reaction>
</comment>
<keyword evidence="6 9" id="KW-0489">Methyltransferase</keyword>
<dbReference type="EC" id="2.1.1.67" evidence="4 9"/>
<evidence type="ECO:0000256" key="8">
    <source>
        <dbReference type="ARBA" id="ARBA00022691"/>
    </source>
</evidence>
<feature type="binding site" evidence="9">
    <location>
        <position position="126"/>
    </location>
    <ligand>
        <name>S-adenosyl-L-methionine</name>
        <dbReference type="ChEBI" id="CHEBI:59789"/>
    </ligand>
</feature>
<evidence type="ECO:0000256" key="9">
    <source>
        <dbReference type="HAMAP-Rule" id="MF_00812"/>
    </source>
</evidence>
<keyword evidence="5 9" id="KW-0963">Cytoplasm</keyword>
<dbReference type="GO" id="GO:0008119">
    <property type="term" value="F:thiopurine S-methyltransferase activity"/>
    <property type="evidence" value="ECO:0007669"/>
    <property type="project" value="UniProtKB-UniRule"/>
</dbReference>
<dbReference type="PIRSF" id="PIRSF023956">
    <property type="entry name" value="Thiopurine_S-methyltransferase"/>
    <property type="match status" value="1"/>
</dbReference>
<dbReference type="FunFam" id="3.40.50.150:FF:000101">
    <property type="entry name" value="Thiopurine S-methyltransferase"/>
    <property type="match status" value="1"/>
</dbReference>
<dbReference type="HAMAP" id="MF_00812">
    <property type="entry name" value="Thiopur_methtran"/>
    <property type="match status" value="1"/>
</dbReference>
<dbReference type="PANTHER" id="PTHR10259:SF11">
    <property type="entry name" value="THIOPURINE S-METHYLTRANSFERASE"/>
    <property type="match status" value="1"/>
</dbReference>
<dbReference type="EMBL" id="LGSI01000068">
    <property type="protein sequence ID" value="OCR22598.1"/>
    <property type="molecule type" value="Genomic_DNA"/>
</dbReference>
<feature type="binding site" evidence="9">
    <location>
        <position position="13"/>
    </location>
    <ligand>
        <name>S-adenosyl-L-methionine</name>
        <dbReference type="ChEBI" id="CHEBI:59789"/>
    </ligand>
</feature>
<organism evidence="10 11">
    <name type="scientific">Pseudomonas syringae</name>
    <dbReference type="NCBI Taxonomy" id="317"/>
    <lineage>
        <taxon>Bacteria</taxon>
        <taxon>Pseudomonadati</taxon>
        <taxon>Pseudomonadota</taxon>
        <taxon>Gammaproteobacteria</taxon>
        <taxon>Pseudomonadales</taxon>
        <taxon>Pseudomonadaceae</taxon>
        <taxon>Pseudomonas</taxon>
    </lineage>
</organism>
<name>A0A1C7Z246_PSESX</name>
<evidence type="ECO:0000256" key="7">
    <source>
        <dbReference type="ARBA" id="ARBA00022679"/>
    </source>
</evidence>
<dbReference type="Proteomes" id="UP000093104">
    <property type="component" value="Unassembled WGS sequence"/>
</dbReference>
<evidence type="ECO:0000256" key="4">
    <source>
        <dbReference type="ARBA" id="ARBA00011905"/>
    </source>
</evidence>
<dbReference type="PANTHER" id="PTHR10259">
    <property type="entry name" value="THIOPURINE S-METHYLTRANSFERASE"/>
    <property type="match status" value="1"/>
</dbReference>
<dbReference type="InterPro" id="IPR008854">
    <property type="entry name" value="TPMT"/>
</dbReference>
<evidence type="ECO:0000256" key="6">
    <source>
        <dbReference type="ARBA" id="ARBA00022603"/>
    </source>
</evidence>
<protein>
    <recommendedName>
        <fullName evidence="4 9">Thiopurine S-methyltransferase</fullName>
        <ecNumber evidence="4 9">2.1.1.67</ecNumber>
    </recommendedName>
    <alternativeName>
        <fullName evidence="9">Thiopurine methyltransferase</fullName>
    </alternativeName>
</protein>
<evidence type="ECO:0000313" key="10">
    <source>
        <dbReference type="EMBL" id="OCR22598.1"/>
    </source>
</evidence>
<dbReference type="GO" id="GO:0005737">
    <property type="term" value="C:cytoplasm"/>
    <property type="evidence" value="ECO:0007669"/>
    <property type="project" value="UniProtKB-SubCell"/>
</dbReference>
<dbReference type="Pfam" id="PF05724">
    <property type="entry name" value="TPMT"/>
    <property type="match status" value="1"/>
</dbReference>
<feature type="binding site" evidence="9">
    <location>
        <position position="69"/>
    </location>
    <ligand>
        <name>S-adenosyl-L-methionine</name>
        <dbReference type="ChEBI" id="CHEBI:59789"/>
    </ligand>
</feature>
<dbReference type="OrthoDB" id="9778208at2"/>
<dbReference type="InterPro" id="IPR029063">
    <property type="entry name" value="SAM-dependent_MTases_sf"/>
</dbReference>
<proteinExistence type="inferred from homology"/>
<reference evidence="10 11" key="1">
    <citation type="submission" date="2015-07" db="EMBL/GenBank/DDBJ databases">
        <title>Draft genome sequence of a diazotrophic, plant growth-promoting rhizobacterium of the Pseudomonas syringae complex.</title>
        <authorList>
            <person name="Patten C.L."/>
            <person name="Jeong H."/>
        </authorList>
    </citation>
    <scope>NUCLEOTIDE SEQUENCE [LARGE SCALE GENOMIC DNA]</scope>
    <source>
        <strain evidence="10 11">GR12-2</strain>
    </source>
</reference>
<comment type="subcellular location">
    <subcellularLocation>
        <location evidence="2 9">Cytoplasm</location>
    </subcellularLocation>
</comment>
<dbReference type="PROSITE" id="PS51585">
    <property type="entry name" value="SAM_MT_TPMT"/>
    <property type="match status" value="1"/>
</dbReference>
<gene>
    <name evidence="9" type="primary">tpm</name>
    <name evidence="10" type="ORF">AFK24_26040</name>
</gene>
<dbReference type="InterPro" id="IPR025835">
    <property type="entry name" value="Thiopurine_S-MeTrfase"/>
</dbReference>
<dbReference type="Gene3D" id="3.40.50.150">
    <property type="entry name" value="Vaccinia Virus protein VP39"/>
    <property type="match status" value="1"/>
</dbReference>
<comment type="caution">
    <text evidence="10">The sequence shown here is derived from an EMBL/GenBank/DDBJ whole genome shotgun (WGS) entry which is preliminary data.</text>
</comment>
<keyword evidence="7 9" id="KW-0808">Transferase</keyword>
<dbReference type="NCBIfam" id="NF009732">
    <property type="entry name" value="PRK13255.1"/>
    <property type="match status" value="1"/>
</dbReference>
<evidence type="ECO:0000256" key="1">
    <source>
        <dbReference type="ARBA" id="ARBA00000903"/>
    </source>
</evidence>
<accession>A0A1C7Z246</accession>
<dbReference type="GO" id="GO:0032259">
    <property type="term" value="P:methylation"/>
    <property type="evidence" value="ECO:0007669"/>
    <property type="project" value="UniProtKB-KW"/>
</dbReference>